<organism evidence="1 2">
    <name type="scientific">Persea americana</name>
    <name type="common">Avocado</name>
    <dbReference type="NCBI Taxonomy" id="3435"/>
    <lineage>
        <taxon>Eukaryota</taxon>
        <taxon>Viridiplantae</taxon>
        <taxon>Streptophyta</taxon>
        <taxon>Embryophyta</taxon>
        <taxon>Tracheophyta</taxon>
        <taxon>Spermatophyta</taxon>
        <taxon>Magnoliopsida</taxon>
        <taxon>Magnoliidae</taxon>
        <taxon>Laurales</taxon>
        <taxon>Lauraceae</taxon>
        <taxon>Persea</taxon>
    </lineage>
</organism>
<reference evidence="1 2" key="1">
    <citation type="journal article" date="2022" name="Hortic Res">
        <title>A haplotype resolved chromosomal level avocado genome allows analysis of novel avocado genes.</title>
        <authorList>
            <person name="Nath O."/>
            <person name="Fletcher S.J."/>
            <person name="Hayward A."/>
            <person name="Shaw L.M."/>
            <person name="Masouleh A.K."/>
            <person name="Furtado A."/>
            <person name="Henry R.J."/>
            <person name="Mitter N."/>
        </authorList>
    </citation>
    <scope>NUCLEOTIDE SEQUENCE [LARGE SCALE GENOMIC DNA]</scope>
    <source>
        <strain evidence="2">cv. Hass</strain>
    </source>
</reference>
<keyword evidence="2" id="KW-1185">Reference proteome</keyword>
<proteinExistence type="predicted"/>
<evidence type="ECO:0000313" key="2">
    <source>
        <dbReference type="Proteomes" id="UP001234297"/>
    </source>
</evidence>
<evidence type="ECO:0000313" key="1">
    <source>
        <dbReference type="EMBL" id="KAJ8632267.1"/>
    </source>
</evidence>
<accession>A0ACC2LGN6</accession>
<gene>
    <name evidence="1" type="ORF">MRB53_025603</name>
</gene>
<sequence length="506" mass="57324">MDEMEDSCYTFEAVEIDLDYEFDASRYFDFTRMESLSEVREAESWFESAGSYPPSPYMAKLIIPEDILVKNVNTLPKYRDAELADAVVANSDIGMGPGLPAQAENIRGWTCYDHMAQDIPKAKTRSLVEAPSSRGSTLMKPTASQLAKQNRHRFHKPLMQRSERTLENPCGNESQAAKRQKLEGGNLRKVQEFVPVAKQQPDLIHKVPKKDGHIYNNSEHPRLKITIPREPELETAQRAQRMRPKNNEAVGEHISSTVPIFKARPLNRKILEAPSLRPRQKTVPRLPQFKEFHLKTSERAMQHISSASSSLPSCNNSDNVPYNYKSNSIIEFGAVDSRRLQHQAPLPSHPQKPEVINGPNYEGNEIVPKFKARSLNRKILSSKGDMGIFRTDKHAVTKPMEFNFPTDKRLQNPPIELFSKLSLTLGLKQSNESQFKLPLPMHTHIKGSKENMIDSLQEDKITPMNKETQQKLGGKQIGYQSNGGMAENKISSIYTEACGYPLTEMR</sequence>
<dbReference type="Proteomes" id="UP001234297">
    <property type="component" value="Chromosome 8"/>
</dbReference>
<protein>
    <submittedName>
        <fullName evidence="1">Uncharacterized protein</fullName>
    </submittedName>
</protein>
<comment type="caution">
    <text evidence="1">The sequence shown here is derived from an EMBL/GenBank/DDBJ whole genome shotgun (WGS) entry which is preliminary data.</text>
</comment>
<dbReference type="EMBL" id="CM056816">
    <property type="protein sequence ID" value="KAJ8632267.1"/>
    <property type="molecule type" value="Genomic_DNA"/>
</dbReference>
<name>A0ACC2LGN6_PERAE</name>